<name>A0A926KZ11_9BACL</name>
<sequence length="69" mass="7735">MFQFNLSSKEKKEIKLPTLDKEDTISYIAQNPTDTSGIILATFKKDIYISEDIGAKWPQIADKGNGISK</sequence>
<comment type="caution">
    <text evidence="1">The sequence shown here is derived from an EMBL/GenBank/DDBJ whole genome shotgun (WGS) entry which is preliminary data.</text>
</comment>
<evidence type="ECO:0000313" key="1">
    <source>
        <dbReference type="EMBL" id="MBD0384719.1"/>
    </source>
</evidence>
<gene>
    <name evidence="1" type="ORF">ICC18_32305</name>
</gene>
<dbReference type="AlphaFoldDB" id="A0A926KZ11"/>
<keyword evidence="2" id="KW-1185">Reference proteome</keyword>
<protein>
    <recommendedName>
        <fullName evidence="3">Sortilin N-terminal domain-containing protein</fullName>
    </recommendedName>
</protein>
<reference evidence="1" key="1">
    <citation type="submission" date="2020-09" db="EMBL/GenBank/DDBJ databases">
        <title>Draft Genome Sequence of Paenibacillus sp. WST5.</title>
        <authorList>
            <person name="Bao Z."/>
        </authorList>
    </citation>
    <scope>NUCLEOTIDE SEQUENCE</scope>
    <source>
        <strain evidence="1">WST5</strain>
    </source>
</reference>
<organism evidence="1 2">
    <name type="scientific">Paenibacillus sedimenti</name>
    <dbReference type="NCBI Taxonomy" id="2770274"/>
    <lineage>
        <taxon>Bacteria</taxon>
        <taxon>Bacillati</taxon>
        <taxon>Bacillota</taxon>
        <taxon>Bacilli</taxon>
        <taxon>Bacillales</taxon>
        <taxon>Paenibacillaceae</taxon>
        <taxon>Paenibacillus</taxon>
    </lineage>
</organism>
<dbReference type="EMBL" id="JACVVD010000024">
    <property type="protein sequence ID" value="MBD0384719.1"/>
    <property type="molecule type" value="Genomic_DNA"/>
</dbReference>
<dbReference type="Proteomes" id="UP000650466">
    <property type="component" value="Unassembled WGS sequence"/>
</dbReference>
<accession>A0A926KZ11</accession>
<proteinExistence type="predicted"/>
<evidence type="ECO:0000313" key="2">
    <source>
        <dbReference type="Proteomes" id="UP000650466"/>
    </source>
</evidence>
<evidence type="ECO:0008006" key="3">
    <source>
        <dbReference type="Google" id="ProtNLM"/>
    </source>
</evidence>